<protein>
    <recommendedName>
        <fullName evidence="7">Major facilitator superfamily (MFS) profile domain-containing protein</fullName>
    </recommendedName>
</protein>
<dbReference type="EMBL" id="JH921447">
    <property type="protein sequence ID" value="EKD14093.1"/>
    <property type="molecule type" value="Genomic_DNA"/>
</dbReference>
<evidence type="ECO:0000256" key="2">
    <source>
        <dbReference type="ARBA" id="ARBA00022692"/>
    </source>
</evidence>
<keyword evidence="2 6" id="KW-0812">Transmembrane</keyword>
<feature type="compositionally biased region" description="Polar residues" evidence="5">
    <location>
        <begin position="23"/>
        <end position="35"/>
    </location>
</feature>
<feature type="compositionally biased region" description="Polar residues" evidence="5">
    <location>
        <begin position="42"/>
        <end position="57"/>
    </location>
</feature>
<name>K1WZN9_MARBU</name>
<comment type="subcellular location">
    <subcellularLocation>
        <location evidence="1">Membrane</location>
        <topology evidence="1">Multi-pass membrane protein</topology>
    </subcellularLocation>
</comment>
<gene>
    <name evidence="8" type="ORF">MBM_07770</name>
</gene>
<feature type="transmembrane region" description="Helical" evidence="6">
    <location>
        <begin position="134"/>
        <end position="153"/>
    </location>
</feature>
<evidence type="ECO:0000256" key="6">
    <source>
        <dbReference type="SAM" id="Phobius"/>
    </source>
</evidence>
<dbReference type="CDD" id="cd17323">
    <property type="entry name" value="MFS_Tpo1_MDR_like"/>
    <property type="match status" value="1"/>
</dbReference>
<dbReference type="GeneID" id="18763705"/>
<evidence type="ECO:0000256" key="1">
    <source>
        <dbReference type="ARBA" id="ARBA00004141"/>
    </source>
</evidence>
<keyword evidence="4 6" id="KW-0472">Membrane</keyword>
<evidence type="ECO:0000259" key="7">
    <source>
        <dbReference type="PROSITE" id="PS50850"/>
    </source>
</evidence>
<feature type="transmembrane region" description="Helical" evidence="6">
    <location>
        <begin position="330"/>
        <end position="355"/>
    </location>
</feature>
<keyword evidence="3 6" id="KW-1133">Transmembrane helix</keyword>
<dbReference type="PRINTS" id="PR01036">
    <property type="entry name" value="TCRTETB"/>
</dbReference>
<dbReference type="OMA" id="CTHHIVQ"/>
<feature type="transmembrane region" description="Helical" evidence="6">
    <location>
        <begin position="505"/>
        <end position="528"/>
    </location>
</feature>
<feature type="transmembrane region" description="Helical" evidence="6">
    <location>
        <begin position="438"/>
        <end position="457"/>
    </location>
</feature>
<feature type="transmembrane region" description="Helical" evidence="6">
    <location>
        <begin position="250"/>
        <end position="270"/>
    </location>
</feature>
<feature type="domain" description="Major facilitator superfamily (MFS) profile" evidence="7">
    <location>
        <begin position="95"/>
        <end position="534"/>
    </location>
</feature>
<dbReference type="OrthoDB" id="6770063at2759"/>
<dbReference type="Gene3D" id="1.20.1250.20">
    <property type="entry name" value="MFS general substrate transporter like domains"/>
    <property type="match status" value="1"/>
</dbReference>
<dbReference type="AlphaFoldDB" id="K1WZN9"/>
<evidence type="ECO:0000313" key="8">
    <source>
        <dbReference type="EMBL" id="EKD14093.1"/>
    </source>
</evidence>
<dbReference type="PROSITE" id="PS50850">
    <property type="entry name" value="MFS"/>
    <property type="match status" value="1"/>
</dbReference>
<dbReference type="InParanoid" id="K1WZN9"/>
<dbReference type="KEGG" id="mbe:MBM_07770"/>
<feature type="compositionally biased region" description="Basic and acidic residues" evidence="5">
    <location>
        <begin position="58"/>
        <end position="70"/>
    </location>
</feature>
<sequence>MHDEEQDTIKSSFLDERTPSFGAASQTRLVDSPGQTPRRALSNMSQRSRFSVTNSSDSLEKLPEETDRGDDKLVEFEENDSINPKNWSYSRKWVATTLVSLISFITAASSSIVAPGLPQIATELNITNSVEKSLVFAIFGMGFIVGAVPYGPLSELYGRAPVLHISYFVFFVFNLASGFATTKTQLLVFRFLAGVGGSAPNTLGAGVVSDCFNAEEIGRGSAFYGLAPRLGPAVGPLVGGFIVQNLDWRWSFHITSMFAGALGIFALIFVQETRPQIILERKAKKLREETGCQEYRTKDWPRPRGDLRHFGEGMKRPIVYLCTHHIVQYLALYQFFIAGTLYLVLSTFHGLWIFVYRQNIEISGLNYISIGLGLVLGNQLCARVSDNVYNYLRHRLKSSDPDDPDAGRPEYRVPLMLVGAVIYPIGFLIYGWSAQKQLFWLVPNIGIFLVSVGIIIISQGIKLYTVSTYGTYAASAQGAVNFTRSIGSGTFPLFAPFILAKLGYGWMGTVMACVAVVLGIPGPIILWYHGPRLRKKAQGLQKADGRT</sequence>
<evidence type="ECO:0000256" key="3">
    <source>
        <dbReference type="ARBA" id="ARBA00022989"/>
    </source>
</evidence>
<dbReference type="SUPFAM" id="SSF103473">
    <property type="entry name" value="MFS general substrate transporter"/>
    <property type="match status" value="1"/>
</dbReference>
<evidence type="ECO:0000313" key="9">
    <source>
        <dbReference type="Proteomes" id="UP000006753"/>
    </source>
</evidence>
<feature type="transmembrane region" description="Helical" evidence="6">
    <location>
        <begin position="165"/>
        <end position="182"/>
    </location>
</feature>
<reference evidence="8 9" key="1">
    <citation type="journal article" date="2012" name="BMC Genomics">
        <title>Sequencing the genome of Marssonina brunnea reveals fungus-poplar co-evolution.</title>
        <authorList>
            <person name="Zhu S."/>
            <person name="Cao Y.-Z."/>
            <person name="Jiang C."/>
            <person name="Tan B.-Y."/>
            <person name="Wang Z."/>
            <person name="Feng S."/>
            <person name="Zhang L."/>
            <person name="Su X.-H."/>
            <person name="Brejova B."/>
            <person name="Vinar T."/>
            <person name="Xu M."/>
            <person name="Wang M.-X."/>
            <person name="Zhang S.-G."/>
            <person name="Huang M.-R."/>
            <person name="Wu R."/>
            <person name="Zhou Y."/>
        </authorList>
    </citation>
    <scope>NUCLEOTIDE SEQUENCE [LARGE SCALE GENOMIC DNA]</scope>
    <source>
        <strain evidence="8 9">MB_m1</strain>
    </source>
</reference>
<dbReference type="InterPro" id="IPR036259">
    <property type="entry name" value="MFS_trans_sf"/>
</dbReference>
<feature type="transmembrane region" description="Helical" evidence="6">
    <location>
        <begin position="413"/>
        <end position="432"/>
    </location>
</feature>
<dbReference type="Proteomes" id="UP000006753">
    <property type="component" value="Unassembled WGS sequence"/>
</dbReference>
<proteinExistence type="predicted"/>
<evidence type="ECO:0000256" key="4">
    <source>
        <dbReference type="ARBA" id="ARBA00023136"/>
    </source>
</evidence>
<dbReference type="PANTHER" id="PTHR23502:SF60">
    <property type="entry name" value="MAJOR FACILITATOR SUPERFAMILY (MFS) PROFILE DOMAIN-CONTAINING PROTEIN-RELATED"/>
    <property type="match status" value="1"/>
</dbReference>
<dbReference type="InterPro" id="IPR011701">
    <property type="entry name" value="MFS"/>
</dbReference>
<feature type="transmembrane region" description="Helical" evidence="6">
    <location>
        <begin position="367"/>
        <end position="392"/>
    </location>
</feature>
<feature type="region of interest" description="Disordered" evidence="5">
    <location>
        <begin position="1"/>
        <end position="70"/>
    </location>
</feature>
<accession>K1WZN9</accession>
<evidence type="ECO:0000256" key="5">
    <source>
        <dbReference type="SAM" id="MobiDB-lite"/>
    </source>
</evidence>
<dbReference type="eggNOG" id="KOG0255">
    <property type="taxonomic scope" value="Eukaryota"/>
</dbReference>
<keyword evidence="9" id="KW-1185">Reference proteome</keyword>
<organism evidence="8 9">
    <name type="scientific">Marssonina brunnea f. sp. multigermtubi (strain MB_m1)</name>
    <name type="common">Marssonina leaf spot fungus</name>
    <dbReference type="NCBI Taxonomy" id="1072389"/>
    <lineage>
        <taxon>Eukaryota</taxon>
        <taxon>Fungi</taxon>
        <taxon>Dikarya</taxon>
        <taxon>Ascomycota</taxon>
        <taxon>Pezizomycotina</taxon>
        <taxon>Leotiomycetes</taxon>
        <taxon>Helotiales</taxon>
        <taxon>Drepanopezizaceae</taxon>
        <taxon>Drepanopeziza</taxon>
    </lineage>
</organism>
<dbReference type="PANTHER" id="PTHR23502">
    <property type="entry name" value="MAJOR FACILITATOR SUPERFAMILY"/>
    <property type="match status" value="1"/>
</dbReference>
<dbReference type="Pfam" id="PF07690">
    <property type="entry name" value="MFS_1"/>
    <property type="match status" value="1"/>
</dbReference>
<dbReference type="HOGENOM" id="CLU_008455_1_3_1"/>
<dbReference type="InterPro" id="IPR020846">
    <property type="entry name" value="MFS_dom"/>
</dbReference>
<dbReference type="GO" id="GO:0022857">
    <property type="term" value="F:transmembrane transporter activity"/>
    <property type="evidence" value="ECO:0007669"/>
    <property type="project" value="InterPro"/>
</dbReference>
<dbReference type="GO" id="GO:0016020">
    <property type="term" value="C:membrane"/>
    <property type="evidence" value="ECO:0007669"/>
    <property type="project" value="UniProtKB-SubCell"/>
</dbReference>